<accession>A0A382JLR5</accession>
<proteinExistence type="predicted"/>
<gene>
    <name evidence="1" type="ORF">METZ01_LOCUS265620</name>
</gene>
<sequence length="71" mass="8287">VTGSLDLQVRYFQDSPEVGLPYREEHFIRRETTMVLPIGQTALVLVDTWDNHFILSWLERAEQTMRDAVVP</sequence>
<dbReference type="AlphaFoldDB" id="A0A382JLR5"/>
<feature type="non-terminal residue" evidence="1">
    <location>
        <position position="1"/>
    </location>
</feature>
<dbReference type="EMBL" id="UINC01075005">
    <property type="protein sequence ID" value="SVC12766.1"/>
    <property type="molecule type" value="Genomic_DNA"/>
</dbReference>
<organism evidence="1">
    <name type="scientific">marine metagenome</name>
    <dbReference type="NCBI Taxonomy" id="408172"/>
    <lineage>
        <taxon>unclassified sequences</taxon>
        <taxon>metagenomes</taxon>
        <taxon>ecological metagenomes</taxon>
    </lineage>
</organism>
<protein>
    <submittedName>
        <fullName evidence="1">Uncharacterized protein</fullName>
    </submittedName>
</protein>
<evidence type="ECO:0000313" key="1">
    <source>
        <dbReference type="EMBL" id="SVC12766.1"/>
    </source>
</evidence>
<feature type="non-terminal residue" evidence="1">
    <location>
        <position position="71"/>
    </location>
</feature>
<reference evidence="1" key="1">
    <citation type="submission" date="2018-05" db="EMBL/GenBank/DDBJ databases">
        <authorList>
            <person name="Lanie J.A."/>
            <person name="Ng W.-L."/>
            <person name="Kazmierczak K.M."/>
            <person name="Andrzejewski T.M."/>
            <person name="Davidsen T.M."/>
            <person name="Wayne K.J."/>
            <person name="Tettelin H."/>
            <person name="Glass J.I."/>
            <person name="Rusch D."/>
            <person name="Podicherti R."/>
            <person name="Tsui H.-C.T."/>
            <person name="Winkler M.E."/>
        </authorList>
    </citation>
    <scope>NUCLEOTIDE SEQUENCE</scope>
</reference>
<name>A0A382JLR5_9ZZZZ</name>